<evidence type="ECO:0000256" key="1">
    <source>
        <dbReference type="ARBA" id="ARBA00001946"/>
    </source>
</evidence>
<dbReference type="PANTHER" id="PTHR11839">
    <property type="entry name" value="UDP/ADP-SUGAR PYROPHOSPHATASE"/>
    <property type="match status" value="1"/>
</dbReference>
<dbReference type="RefSeq" id="WP_091774204.1">
    <property type="nucleotide sequence ID" value="NZ_FOES01000025.1"/>
</dbReference>
<dbReference type="GO" id="GO:0016787">
    <property type="term" value="F:hydrolase activity"/>
    <property type="evidence" value="ECO:0007669"/>
    <property type="project" value="UniProtKB-KW"/>
</dbReference>
<organism evidence="4 5">
    <name type="scientific">Piscibacillus halophilus</name>
    <dbReference type="NCBI Taxonomy" id="571933"/>
    <lineage>
        <taxon>Bacteria</taxon>
        <taxon>Bacillati</taxon>
        <taxon>Bacillota</taxon>
        <taxon>Bacilli</taxon>
        <taxon>Bacillales</taxon>
        <taxon>Bacillaceae</taxon>
        <taxon>Piscibacillus</taxon>
    </lineage>
</organism>
<dbReference type="PANTHER" id="PTHR11839:SF18">
    <property type="entry name" value="NUDIX HYDROLASE DOMAIN-CONTAINING PROTEIN"/>
    <property type="match status" value="1"/>
</dbReference>
<accession>A0A1H9ILM4</accession>
<feature type="domain" description="Nudix hydrolase" evidence="3">
    <location>
        <begin position="1"/>
        <end position="130"/>
    </location>
</feature>
<evidence type="ECO:0000256" key="2">
    <source>
        <dbReference type="ARBA" id="ARBA00022801"/>
    </source>
</evidence>
<evidence type="ECO:0000313" key="4">
    <source>
        <dbReference type="EMBL" id="SEQ75419.1"/>
    </source>
</evidence>
<dbReference type="SUPFAM" id="SSF55811">
    <property type="entry name" value="Nudix"/>
    <property type="match status" value="1"/>
</dbReference>
<comment type="cofactor">
    <cofactor evidence="1">
        <name>Mg(2+)</name>
        <dbReference type="ChEBI" id="CHEBI:18420"/>
    </cofactor>
</comment>
<dbReference type="AlphaFoldDB" id="A0A1H9ILM4"/>
<dbReference type="GO" id="GO:0019693">
    <property type="term" value="P:ribose phosphate metabolic process"/>
    <property type="evidence" value="ECO:0007669"/>
    <property type="project" value="TreeGrafter"/>
</dbReference>
<name>A0A1H9ILM4_9BACI</name>
<dbReference type="PROSITE" id="PS51462">
    <property type="entry name" value="NUDIX"/>
    <property type="match status" value="1"/>
</dbReference>
<dbReference type="Proteomes" id="UP000199427">
    <property type="component" value="Unassembled WGS sequence"/>
</dbReference>
<dbReference type="CDD" id="cd03424">
    <property type="entry name" value="NUDIX_ADPRase_Nudt5_UGPPase_Nudt14"/>
    <property type="match status" value="1"/>
</dbReference>
<reference evidence="4 5" key="1">
    <citation type="submission" date="2016-10" db="EMBL/GenBank/DDBJ databases">
        <authorList>
            <person name="de Groot N.N."/>
        </authorList>
    </citation>
    <scope>NUCLEOTIDE SEQUENCE [LARGE SCALE GENOMIC DNA]</scope>
    <source>
        <strain evidence="4 5">DSM 21633</strain>
    </source>
</reference>
<proteinExistence type="predicted"/>
<dbReference type="InterPro" id="IPR020084">
    <property type="entry name" value="NUDIX_hydrolase_CS"/>
</dbReference>
<dbReference type="InterPro" id="IPR015797">
    <property type="entry name" value="NUDIX_hydrolase-like_dom_sf"/>
</dbReference>
<dbReference type="EMBL" id="FOES01000025">
    <property type="protein sequence ID" value="SEQ75419.1"/>
    <property type="molecule type" value="Genomic_DNA"/>
</dbReference>
<protein>
    <submittedName>
        <fullName evidence="4">ADP-ribose pyrophosphatase</fullName>
    </submittedName>
</protein>
<dbReference type="InterPro" id="IPR000086">
    <property type="entry name" value="NUDIX_hydrolase_dom"/>
</dbReference>
<dbReference type="OrthoDB" id="369191at2"/>
<keyword evidence="5" id="KW-1185">Reference proteome</keyword>
<dbReference type="Pfam" id="PF00293">
    <property type="entry name" value="NUDIX"/>
    <property type="match status" value="1"/>
</dbReference>
<keyword evidence="2" id="KW-0378">Hydrolase</keyword>
<dbReference type="GO" id="GO:0006753">
    <property type="term" value="P:nucleoside phosphate metabolic process"/>
    <property type="evidence" value="ECO:0007669"/>
    <property type="project" value="TreeGrafter"/>
</dbReference>
<dbReference type="PROSITE" id="PS00893">
    <property type="entry name" value="NUDIX_BOX"/>
    <property type="match status" value="1"/>
</dbReference>
<gene>
    <name evidence="4" type="ORF">SAMN05216362_12538</name>
</gene>
<evidence type="ECO:0000313" key="5">
    <source>
        <dbReference type="Proteomes" id="UP000199427"/>
    </source>
</evidence>
<sequence length="142" mass="16191">MTKPEESVVVLAKHDEHFILINQFRKPINDYTIQLPGGGVNPNEDIKEAAKREFLEETGYQCGTVDHLGLRPASWISDEITHVFYTNEVLKYVGQALEEHEKIEVRRVKVDEIYSLIEEGTIDDSELCFAILQGILKGYLTV</sequence>
<dbReference type="STRING" id="571933.SAMN05216362_12538"/>
<dbReference type="Gene3D" id="3.90.79.10">
    <property type="entry name" value="Nucleoside Triphosphate Pyrophosphohydrolase"/>
    <property type="match status" value="1"/>
</dbReference>
<evidence type="ECO:0000259" key="3">
    <source>
        <dbReference type="PROSITE" id="PS51462"/>
    </source>
</evidence>